<dbReference type="Pfam" id="PF17390">
    <property type="entry name" value="Bac_rhamnosid_C"/>
    <property type="match status" value="1"/>
</dbReference>
<protein>
    <submittedName>
        <fullName evidence="4">Alfa-L-rhamnosidase</fullName>
    </submittedName>
</protein>
<dbReference type="Gene3D" id="2.60.420.10">
    <property type="entry name" value="Maltose phosphorylase, domain 3"/>
    <property type="match status" value="1"/>
</dbReference>
<dbReference type="AlphaFoldDB" id="A0A5K7S3T3"/>
<feature type="domain" description="Alpha-L-rhamnosidase C-terminal" evidence="3">
    <location>
        <begin position="524"/>
        <end position="579"/>
    </location>
</feature>
<evidence type="ECO:0000256" key="1">
    <source>
        <dbReference type="SAM" id="SignalP"/>
    </source>
</evidence>
<evidence type="ECO:0000313" key="4">
    <source>
        <dbReference type="EMBL" id="BBE16159.1"/>
    </source>
</evidence>
<dbReference type="RefSeq" id="WP_318349258.1">
    <property type="nucleotide sequence ID" value="NZ_AP018694.1"/>
</dbReference>
<evidence type="ECO:0000313" key="5">
    <source>
        <dbReference type="Proteomes" id="UP001193389"/>
    </source>
</evidence>
<gene>
    <name evidence="4" type="ORF">AQPE_0296</name>
</gene>
<organism evidence="4 5">
    <name type="scientific">Aquipluma nitroreducens</name>
    <dbReference type="NCBI Taxonomy" id="2010828"/>
    <lineage>
        <taxon>Bacteria</taxon>
        <taxon>Pseudomonadati</taxon>
        <taxon>Bacteroidota</taxon>
        <taxon>Bacteroidia</taxon>
        <taxon>Marinilabiliales</taxon>
        <taxon>Prolixibacteraceae</taxon>
        <taxon>Aquipluma</taxon>
    </lineage>
</organism>
<dbReference type="KEGG" id="anf:AQPE_0296"/>
<dbReference type="InterPro" id="IPR012341">
    <property type="entry name" value="6hp_glycosidase-like_sf"/>
</dbReference>
<dbReference type="InterPro" id="IPR035398">
    <property type="entry name" value="Bac_rhamnosid_C"/>
</dbReference>
<dbReference type="EMBL" id="AP018694">
    <property type="protein sequence ID" value="BBE16159.1"/>
    <property type="molecule type" value="Genomic_DNA"/>
</dbReference>
<feature type="signal peptide" evidence="1">
    <location>
        <begin position="1"/>
        <end position="19"/>
    </location>
</feature>
<dbReference type="Gene3D" id="2.60.120.260">
    <property type="entry name" value="Galactose-binding domain-like"/>
    <property type="match status" value="1"/>
</dbReference>
<dbReference type="Gene3D" id="1.50.10.10">
    <property type="match status" value="1"/>
</dbReference>
<feature type="domain" description="Alpha-L-rhamnosidase six-hairpin glycosidase" evidence="2">
    <location>
        <begin position="197"/>
        <end position="340"/>
    </location>
</feature>
<reference evidence="4" key="1">
    <citation type="journal article" date="2020" name="Int. J. Syst. Evol. Microbiol.">
        <title>Aquipluma nitroreducens gen. nov. sp. nov., a novel facultatively anaerobic bacterium isolated from a freshwater lake.</title>
        <authorList>
            <person name="Watanabe M."/>
            <person name="Kojima H."/>
            <person name="Fukui M."/>
        </authorList>
    </citation>
    <scope>NUCLEOTIDE SEQUENCE</scope>
    <source>
        <strain evidence="4">MeG22</strain>
    </source>
</reference>
<sequence>MNKCIVFILLSMLAFEVNAQLPAFFKDDSLLKTRSTKIVRKYLSPQRIVWTSDKSGNQVKNANAILNPGNGQPELIKGEYLKLVSHGDSYPGILLDFGREIHGGLSIITSIGNDKQMGRVRIRFGESVSEAMSDIGQNNATNDHAMRDFVISMPWLGGIEVGNTGFRFVRIDLIDPDKSIEIKEISASFSYLDIPYLGSFISSDERLNSIWMTGAYTVHLNMQDYLWDGIKRDRLVWIGDMHPEVMTINSVFGFNEVVPKSLDLIRDQTPLPDWMNTISSYSIWWILIQHDWFYYQGDLKYLKEQQKYLAALLHQLSTKIDSDGKEMLDGLRFLDWPSSVNQAAIHAGLQSLMVMAFQNGLDLCRFLGDTETTELCQSSLEKLRKHIPNMAGSKQAAALLALSGLVSPEKSNSELLSKNGVHNMSTFYGYYMLKARALDGDYQGALDNIREYWGGMLDLGATTFWEDFNIDWMKNAGRIDELVPEGKADIHGDFGDYCYKGFRHSLCHGWASGPTSWLSQYVLGIEVLEPGCKTIRIKPNLGDLKWVRGTFPTPYGILSVSHQRMDDGQVKTSYQAPKEINVLLEK</sequence>
<dbReference type="InterPro" id="IPR035396">
    <property type="entry name" value="Bac_rhamnosid6H"/>
</dbReference>
<feature type="chain" id="PRO_5024322013" evidence="1">
    <location>
        <begin position="20"/>
        <end position="586"/>
    </location>
</feature>
<dbReference type="Proteomes" id="UP001193389">
    <property type="component" value="Chromosome"/>
</dbReference>
<proteinExistence type="predicted"/>
<name>A0A5K7S3T3_9BACT</name>
<dbReference type="GO" id="GO:0005975">
    <property type="term" value="P:carbohydrate metabolic process"/>
    <property type="evidence" value="ECO:0007669"/>
    <property type="project" value="InterPro"/>
</dbReference>
<keyword evidence="1" id="KW-0732">Signal</keyword>
<evidence type="ECO:0000259" key="2">
    <source>
        <dbReference type="Pfam" id="PF17389"/>
    </source>
</evidence>
<accession>A0A5K7S3T3</accession>
<dbReference type="PANTHER" id="PTHR34987">
    <property type="entry name" value="C, PUTATIVE (AFU_ORTHOLOGUE AFUA_3G02880)-RELATED"/>
    <property type="match status" value="1"/>
</dbReference>
<evidence type="ECO:0000259" key="3">
    <source>
        <dbReference type="Pfam" id="PF17390"/>
    </source>
</evidence>
<keyword evidence="5" id="KW-1185">Reference proteome</keyword>
<dbReference type="Pfam" id="PF17389">
    <property type="entry name" value="Bac_rhamnosid6H"/>
    <property type="match status" value="1"/>
</dbReference>
<dbReference type="SUPFAM" id="SSF48208">
    <property type="entry name" value="Six-hairpin glycosidases"/>
    <property type="match status" value="1"/>
</dbReference>
<dbReference type="InterPro" id="IPR008928">
    <property type="entry name" value="6-hairpin_glycosidase_sf"/>
</dbReference>
<dbReference type="PANTHER" id="PTHR34987:SF6">
    <property type="entry name" value="ALPHA-L-RHAMNOSIDASE SIX-HAIRPIN GLYCOSIDASE DOMAIN-CONTAINING PROTEIN"/>
    <property type="match status" value="1"/>
</dbReference>